<keyword evidence="3" id="KW-0378">Hydrolase</keyword>
<dbReference type="GO" id="GO:0016788">
    <property type="term" value="F:hydrolase activity, acting on ester bonds"/>
    <property type="evidence" value="ECO:0007669"/>
    <property type="project" value="UniProtKB-ARBA"/>
</dbReference>
<dbReference type="Pfam" id="PF01520">
    <property type="entry name" value="Amidase_3"/>
    <property type="match status" value="1"/>
</dbReference>
<dbReference type="GO" id="GO:0008745">
    <property type="term" value="F:N-acetylmuramoyl-L-alanine amidase activity"/>
    <property type="evidence" value="ECO:0007669"/>
    <property type="project" value="UniProtKB-EC"/>
</dbReference>
<dbReference type="GO" id="GO:0009253">
    <property type="term" value="P:peptidoglycan catabolic process"/>
    <property type="evidence" value="ECO:0007669"/>
    <property type="project" value="InterPro"/>
</dbReference>
<dbReference type="SUPFAM" id="SSF55166">
    <property type="entry name" value="Hedgehog/DD-peptidase"/>
    <property type="match status" value="1"/>
</dbReference>
<dbReference type="InterPro" id="IPR013230">
    <property type="entry name" value="Peptidase_M15A_C"/>
</dbReference>
<evidence type="ECO:0000256" key="2">
    <source>
        <dbReference type="ARBA" id="ARBA00011901"/>
    </source>
</evidence>
<dbReference type="InterPro" id="IPR009045">
    <property type="entry name" value="Zn_M74/Hedgehog-like"/>
</dbReference>
<evidence type="ECO:0000256" key="1">
    <source>
        <dbReference type="ARBA" id="ARBA00001561"/>
    </source>
</evidence>
<dbReference type="Pfam" id="PF08291">
    <property type="entry name" value="Peptidase_M15_3"/>
    <property type="match status" value="1"/>
</dbReference>
<dbReference type="GO" id="GO:0030288">
    <property type="term" value="C:outer membrane-bounded periplasmic space"/>
    <property type="evidence" value="ECO:0007669"/>
    <property type="project" value="TreeGrafter"/>
</dbReference>
<comment type="caution">
    <text evidence="5">The sequence shown here is derived from an EMBL/GenBank/DDBJ whole genome shotgun (WGS) entry which is preliminary data.</text>
</comment>
<dbReference type="InterPro" id="IPR050695">
    <property type="entry name" value="N-acetylmuramoyl_amidase_3"/>
</dbReference>
<dbReference type="Gene3D" id="3.40.630.40">
    <property type="entry name" value="Zn-dependent exopeptidases"/>
    <property type="match status" value="1"/>
</dbReference>
<dbReference type="SUPFAM" id="SSF53187">
    <property type="entry name" value="Zn-dependent exopeptidases"/>
    <property type="match status" value="1"/>
</dbReference>
<organism evidence="5 6">
    <name type="scientific">Rhizobium meliloti</name>
    <name type="common">Ensifer meliloti</name>
    <name type="synonym">Sinorhizobium meliloti</name>
    <dbReference type="NCBI Taxonomy" id="382"/>
    <lineage>
        <taxon>Bacteria</taxon>
        <taxon>Pseudomonadati</taxon>
        <taxon>Pseudomonadota</taxon>
        <taxon>Alphaproteobacteria</taxon>
        <taxon>Hyphomicrobiales</taxon>
        <taxon>Rhizobiaceae</taxon>
        <taxon>Sinorhizobium/Ensifer group</taxon>
        <taxon>Sinorhizobium</taxon>
    </lineage>
</organism>
<sequence>MMSIAAEIQRKIDCAVADGDAEALQQLLRDLYEPAEEADKPFDAAIQLKPEIKREIAELALESDAAMNWANRIGRATRWLAYRRKTAGGFNGVRIVEEGDSWFQYPLLLDDIIDQLGRDDDKAIFSVSGAGDLLGDMAARREYLEALGQTGAQVMLLSGGGNDMLGGGRFASFLLPYSDGNKAKDLLNVPLLEVELRRAIEAYRRILTEVRQRFPAVRVFGHAYDVPHPQNGGRWIGGPLVERGIPLEIGRSVIELVLDRFAGQLLALQGEFANFRFVDLRGKVDRGRPSWFDELHPKNQGYGRAAQAFRDAIGEMASEGVFEFATRAHAVAAIPTTRMVPGVTLPGLEAAGRVIVLDPGHGGAAPPTKVGGSSWNNAIGPNGTLEKTLTFDVAGRAKAFLESRGHRVFLTRSGDVNPRLADRAAVARSRDAAVFVSIHFNASTGHNAQGTETFVHPTHTAASRRLCLAVQKAVVAELGLNDRNAGHTGGIKEGAFGVISGASHSASTAAVLHEVSFLDRADEEQRLTAVAYRDRIARALASGIETFLGAGVESLAFEAASDEIGDAIELGALEVGQSVPVYLGLAEATSSGWIGGHALPVEADAMGPGNGADLALARQIAESLARDMGPGADGGENDRYEFADVDPRPGFNVSDMGRNVEADTAALGAVFAGVESAGFDMTRYEAFIRGLGLTHFAPAEFLFLGNGNAPGGSCSRKNALPPEDLWRNITQTARMLDEIRRRLGTPIRILSGYRNSAYNACVGGERNSLHMQFKALDWHCDSGTVDRWHQVALEVRRSNPEFAGGIGRYPSRGFIHVDTRGSNADWTG</sequence>
<gene>
    <name evidence="5" type="ORF">CEJ86_29010</name>
</gene>
<evidence type="ECO:0000256" key="3">
    <source>
        <dbReference type="ARBA" id="ARBA00022801"/>
    </source>
</evidence>
<proteinExistence type="predicted"/>
<evidence type="ECO:0000313" key="6">
    <source>
        <dbReference type="Proteomes" id="UP000231987"/>
    </source>
</evidence>
<dbReference type="Gene3D" id="3.40.50.1110">
    <property type="entry name" value="SGNH hydrolase"/>
    <property type="match status" value="1"/>
</dbReference>
<dbReference type="Gene3D" id="3.30.1380.10">
    <property type="match status" value="1"/>
</dbReference>
<accession>A0A2J0YUT1</accession>
<dbReference type="SUPFAM" id="SSF52266">
    <property type="entry name" value="SGNH hydrolase"/>
    <property type="match status" value="1"/>
</dbReference>
<dbReference type="AlphaFoldDB" id="A0A2J0YUT1"/>
<dbReference type="SMART" id="SM00646">
    <property type="entry name" value="Ami_3"/>
    <property type="match status" value="1"/>
</dbReference>
<reference evidence="5 6" key="1">
    <citation type="submission" date="2017-06" db="EMBL/GenBank/DDBJ databases">
        <title>Ensifer strains isolated from leguminous trees and herbs display diverse denitrification phenotypes with some acting as strong N2O sinks.</title>
        <authorList>
            <person name="Woliy K."/>
            <person name="Mania D."/>
            <person name="Bakken L.R."/>
            <person name="Frostegard A."/>
        </authorList>
    </citation>
    <scope>NUCLEOTIDE SEQUENCE [LARGE SCALE GENOMIC DNA]</scope>
    <source>
        <strain evidence="5 6">AC50a</strain>
    </source>
</reference>
<evidence type="ECO:0000259" key="4">
    <source>
        <dbReference type="SMART" id="SM00646"/>
    </source>
</evidence>
<comment type="catalytic activity">
    <reaction evidence="1">
        <text>Hydrolyzes the link between N-acetylmuramoyl residues and L-amino acid residues in certain cell-wall glycopeptides.</text>
        <dbReference type="EC" id="3.5.1.28"/>
    </reaction>
</comment>
<dbReference type="InterPro" id="IPR036514">
    <property type="entry name" value="SGNH_hydro_sf"/>
</dbReference>
<name>A0A2J0YUT1_RHIML</name>
<dbReference type="InterPro" id="IPR013830">
    <property type="entry name" value="SGNH_hydro"/>
</dbReference>
<protein>
    <recommendedName>
        <fullName evidence="2">N-acetylmuramoyl-L-alanine amidase</fullName>
        <ecNumber evidence="2">3.5.1.28</ecNumber>
    </recommendedName>
</protein>
<dbReference type="Proteomes" id="UP000231987">
    <property type="component" value="Unassembled WGS sequence"/>
</dbReference>
<dbReference type="Pfam" id="PF13472">
    <property type="entry name" value="Lipase_GDSL_2"/>
    <property type="match status" value="1"/>
</dbReference>
<dbReference type="CDD" id="cd02696">
    <property type="entry name" value="MurNAc-LAA"/>
    <property type="match status" value="1"/>
</dbReference>
<dbReference type="PANTHER" id="PTHR30404:SF0">
    <property type="entry name" value="N-ACETYLMURAMOYL-L-ALANINE AMIDASE AMIC"/>
    <property type="match status" value="1"/>
</dbReference>
<dbReference type="EMBL" id="NJGD01000022">
    <property type="protein sequence ID" value="PJR10698.1"/>
    <property type="molecule type" value="Genomic_DNA"/>
</dbReference>
<dbReference type="InterPro" id="IPR002508">
    <property type="entry name" value="MurNAc-LAA_cat"/>
</dbReference>
<dbReference type="EC" id="3.5.1.28" evidence="2"/>
<dbReference type="PANTHER" id="PTHR30404">
    <property type="entry name" value="N-ACETYLMURAMOYL-L-ALANINE AMIDASE"/>
    <property type="match status" value="1"/>
</dbReference>
<feature type="domain" description="MurNAc-LAA" evidence="4">
    <location>
        <begin position="424"/>
        <end position="545"/>
    </location>
</feature>
<evidence type="ECO:0000313" key="5">
    <source>
        <dbReference type="EMBL" id="PJR10698.1"/>
    </source>
</evidence>